<evidence type="ECO:0000313" key="5">
    <source>
        <dbReference type="EMBL" id="PKI83867.1"/>
    </source>
</evidence>
<dbReference type="InterPro" id="IPR036265">
    <property type="entry name" value="HIT-like_sf"/>
</dbReference>
<evidence type="ECO:0000313" key="6">
    <source>
        <dbReference type="Proteomes" id="UP000232875"/>
    </source>
</evidence>
<dbReference type="InterPro" id="IPR006767">
    <property type="entry name" value="Cwf19-like_C_dom-2"/>
</dbReference>
<evidence type="ECO:0000259" key="4">
    <source>
        <dbReference type="Pfam" id="PF04677"/>
    </source>
</evidence>
<feature type="domain" description="Cwf19-like C-terminal" evidence="4">
    <location>
        <begin position="472"/>
        <end position="596"/>
    </location>
</feature>
<dbReference type="OrthoDB" id="1109245at2759"/>
<comment type="similarity">
    <text evidence="1">Belongs to the CWF19 family.</text>
</comment>
<sequence>MDARALHIPRSDPASKNTIPGDADVRHEPTRSKHAHGSSRDADYCRPRREGRVESSRRDDRHRDRSDRYRRHEDREHRHERHRRHRENDREGGHHRHRERRERHKHKYHDPQHSTPCAARSSQSPIPKRDDWMQLGDSAAHDADFFGSLGETRQAPSAPAPAEREPRVSARELNPMLNPDAQDTQHTVPLPREEKKFGAPGHKWRMMKLRRTLEMADESGISIEEIATERYGSLAAFEEAIAERDFLKGSQGERGTSQAGRRASAFRRPGEAAPACADAIANPAARSATATARSIPSVLAPVAPSHGLLSVSELNKLEAKVLRAEMTGLAEAGAMRAELEQAKVQAASGDASVEALPVLDGYGRMYDIGTSTTAELDAAQTSLSGGRRAMAKQRAQLAATQSNDESLTDLIRQEKFSAGSKDQKQNDAALAYQITADHGFQNDLEYMDDEAQRFARKKMRDDAMKRQFALNDYARTKHALDTCTFCWQDEGRIPPKANIISSSSYAYLALPDREPLVEGHCWIVPTQHNLSSLDVDEDGWTEIRNYMKCLFRMAAARNQSMLFFETVLSFRQQKHTYLEAVPIPLDLFQEIPAYFKTALAEVESEWSDHKQVIQFTEARPFQRSMVSKLPYFMVQWDYKGQRGYGHVIEARDDGAGRASLHAAYEEPSYDDGDHIGGAGFPKWFAQEIIGNLLDLEPYRWRSPRHIKGIGHCLAQFHAMWDPYDWTRQVDL</sequence>
<evidence type="ECO:0000256" key="2">
    <source>
        <dbReference type="SAM" id="MobiDB-lite"/>
    </source>
</evidence>
<dbReference type="Gene3D" id="3.30.428.10">
    <property type="entry name" value="HIT-like"/>
    <property type="match status" value="1"/>
</dbReference>
<accession>A0A2N1JBE2</accession>
<feature type="compositionally biased region" description="Basic and acidic residues" evidence="2">
    <location>
        <begin position="38"/>
        <end position="77"/>
    </location>
</feature>
<dbReference type="GO" id="GO:0071014">
    <property type="term" value="C:post-mRNA release spliceosomal complex"/>
    <property type="evidence" value="ECO:0007669"/>
    <property type="project" value="TreeGrafter"/>
</dbReference>
<proteinExistence type="inferred from homology"/>
<dbReference type="EMBL" id="KZ454990">
    <property type="protein sequence ID" value="PKI83867.1"/>
    <property type="molecule type" value="Genomic_DNA"/>
</dbReference>
<dbReference type="PANTHER" id="PTHR12072:SF5">
    <property type="entry name" value="CWF19-LIKE PROTEIN 2"/>
    <property type="match status" value="1"/>
</dbReference>
<evidence type="ECO:0000256" key="1">
    <source>
        <dbReference type="ARBA" id="ARBA00006795"/>
    </source>
</evidence>
<dbReference type="InterPro" id="IPR006768">
    <property type="entry name" value="Cwf19-like_C_dom-1"/>
</dbReference>
<organism evidence="5 6">
    <name type="scientific">Malassezia vespertilionis</name>
    <dbReference type="NCBI Taxonomy" id="2020962"/>
    <lineage>
        <taxon>Eukaryota</taxon>
        <taxon>Fungi</taxon>
        <taxon>Dikarya</taxon>
        <taxon>Basidiomycota</taxon>
        <taxon>Ustilaginomycotina</taxon>
        <taxon>Malasseziomycetes</taxon>
        <taxon>Malasseziales</taxon>
        <taxon>Malasseziaceae</taxon>
        <taxon>Malassezia</taxon>
    </lineage>
</organism>
<dbReference type="STRING" id="2020962.A0A2N1JBE2"/>
<dbReference type="Pfam" id="PF04676">
    <property type="entry name" value="CwfJ_C_2"/>
    <property type="match status" value="1"/>
</dbReference>
<dbReference type="InterPro" id="IPR040194">
    <property type="entry name" value="Cwf19-like"/>
</dbReference>
<keyword evidence="6" id="KW-1185">Reference proteome</keyword>
<feature type="compositionally biased region" description="Basic residues" evidence="2">
    <location>
        <begin position="93"/>
        <end position="108"/>
    </location>
</feature>
<dbReference type="GO" id="GO:0000398">
    <property type="term" value="P:mRNA splicing, via spliceosome"/>
    <property type="evidence" value="ECO:0007669"/>
    <property type="project" value="TreeGrafter"/>
</dbReference>
<evidence type="ECO:0000259" key="3">
    <source>
        <dbReference type="Pfam" id="PF04676"/>
    </source>
</evidence>
<dbReference type="PANTHER" id="PTHR12072">
    <property type="entry name" value="CWF19, CELL CYCLE CONTROL PROTEIN"/>
    <property type="match status" value="1"/>
</dbReference>
<feature type="region of interest" description="Disordered" evidence="2">
    <location>
        <begin position="1"/>
        <end position="167"/>
    </location>
</feature>
<feature type="domain" description="Cwf19-like protein C-terminal" evidence="3">
    <location>
        <begin position="605"/>
        <end position="726"/>
    </location>
</feature>
<dbReference type="SUPFAM" id="SSF54197">
    <property type="entry name" value="HIT-like"/>
    <property type="match status" value="1"/>
</dbReference>
<dbReference type="AlphaFoldDB" id="A0A2N1JBE2"/>
<name>A0A2N1JBE2_9BASI</name>
<dbReference type="Pfam" id="PF04677">
    <property type="entry name" value="CwfJ_C_1"/>
    <property type="match status" value="1"/>
</dbReference>
<protein>
    <submittedName>
        <fullName evidence="5">Uncharacterized protein</fullName>
    </submittedName>
</protein>
<gene>
    <name evidence="5" type="ORF">MVES_002183</name>
</gene>
<reference evidence="5 6" key="1">
    <citation type="submission" date="2017-10" db="EMBL/GenBank/DDBJ databases">
        <title>A novel species of cold-tolerant Malassezia isolated from bats.</title>
        <authorList>
            <person name="Lorch J.M."/>
            <person name="Palmer J.M."/>
            <person name="Vanderwolf K.J."/>
            <person name="Schmidt K.Z."/>
            <person name="Verant M.L."/>
            <person name="Weller T.J."/>
            <person name="Blehert D.S."/>
        </authorList>
    </citation>
    <scope>NUCLEOTIDE SEQUENCE [LARGE SCALE GENOMIC DNA]</scope>
    <source>
        <strain evidence="5 6">NWHC:44797-103</strain>
    </source>
</reference>
<dbReference type="Proteomes" id="UP000232875">
    <property type="component" value="Unassembled WGS sequence"/>
</dbReference>